<keyword evidence="3" id="KW-1185">Reference proteome</keyword>
<dbReference type="Proteomes" id="UP000002593">
    <property type="component" value="Chromosome"/>
</dbReference>
<accession>A2BN03</accession>
<dbReference type="KEGG" id="hbu:Hbut_1542"/>
<sequence length="102" mass="10965">MEPGEIIVEALSRIRSACSESAARDLCEELEDILVVALDEAREYELSMAPRYLVAVEALADRLEAIANTLELRGAAKAGAELREAAQLLRRLSASSLPPGAD</sequence>
<dbReference type="EMBL" id="CP000493">
    <property type="protein sequence ID" value="ABM81364.1"/>
    <property type="molecule type" value="Genomic_DNA"/>
</dbReference>
<proteinExistence type="predicted"/>
<dbReference type="EnsemblBacteria" id="ABM81364">
    <property type="protein sequence ID" value="ABM81364"/>
    <property type="gene ID" value="Hbut_1542"/>
</dbReference>
<feature type="coiled-coil region" evidence="1">
    <location>
        <begin position="27"/>
        <end position="73"/>
    </location>
</feature>
<name>A2BN03_HYPBU</name>
<dbReference type="AlphaFoldDB" id="A2BN03"/>
<evidence type="ECO:0000313" key="3">
    <source>
        <dbReference type="Proteomes" id="UP000002593"/>
    </source>
</evidence>
<organism evidence="2 3">
    <name type="scientific">Hyperthermus butylicus (strain DSM 5456 / JCM 9403 / PLM1-5)</name>
    <dbReference type="NCBI Taxonomy" id="415426"/>
    <lineage>
        <taxon>Archaea</taxon>
        <taxon>Thermoproteota</taxon>
        <taxon>Thermoprotei</taxon>
        <taxon>Desulfurococcales</taxon>
        <taxon>Pyrodictiaceae</taxon>
        <taxon>Hyperthermus</taxon>
    </lineage>
</organism>
<reference evidence="2 3" key="1">
    <citation type="journal article" date="2007" name="Archaea">
        <title>The genome of Hyperthermus butylicus: a sulfur-reducing, peptide fermenting, neutrophilic Crenarchaeote growing up to 108 degrees C.</title>
        <authorList>
            <person name="Brugger K."/>
            <person name="Chen L."/>
            <person name="Stark M."/>
            <person name="Zibat A."/>
            <person name="Redder P."/>
            <person name="Ruepp A."/>
            <person name="Awayez M."/>
            <person name="She Q."/>
            <person name="Garrett R.A."/>
            <person name="Klenk H.P."/>
        </authorList>
    </citation>
    <scope>NUCLEOTIDE SEQUENCE [LARGE SCALE GENOMIC DNA]</scope>
    <source>
        <strain evidence="3">DSM 5456 / JCM 9403 / PLM1-5</strain>
    </source>
</reference>
<dbReference type="GeneID" id="4781854"/>
<evidence type="ECO:0000313" key="2">
    <source>
        <dbReference type="EMBL" id="ABM81364.1"/>
    </source>
</evidence>
<gene>
    <name evidence="2" type="ordered locus">Hbut_1542</name>
</gene>
<dbReference type="STRING" id="415426.Hbut_1542"/>
<keyword evidence="1" id="KW-0175">Coiled coil</keyword>
<protein>
    <submittedName>
        <fullName evidence="2">Uncharacterized protein</fullName>
    </submittedName>
</protein>
<dbReference type="RefSeq" id="WP_011822682.1">
    <property type="nucleotide sequence ID" value="NC_008818.1"/>
</dbReference>
<evidence type="ECO:0000256" key="1">
    <source>
        <dbReference type="SAM" id="Coils"/>
    </source>
</evidence>
<dbReference type="HOGENOM" id="CLU_2271008_0_0_2"/>